<reference evidence="1 2" key="1">
    <citation type="submission" date="2020-03" db="EMBL/GenBank/DDBJ databases">
        <title>Cyclobacterium plantarum sp. nov., a marine bacterium isolated from a coastal-marine wetland.</title>
        <authorList>
            <person name="Sanchez-Porro C."/>
            <person name="Ventosa A."/>
            <person name="Amoozegar M."/>
        </authorList>
    </citation>
    <scope>NUCLEOTIDE SEQUENCE [LARGE SCALE GENOMIC DNA]</scope>
    <source>
        <strain evidence="1 2">GBPx2</strain>
    </source>
</reference>
<evidence type="ECO:0000313" key="2">
    <source>
        <dbReference type="Proteomes" id="UP000649799"/>
    </source>
</evidence>
<dbReference type="RefSeq" id="WP_166142749.1">
    <property type="nucleotide sequence ID" value="NZ_JAANYN010000001.1"/>
</dbReference>
<sequence>MNTLKLDLLISRENDNFKGSLSYKNNPLTQTAPSIPELETQIKKLLWEFESLDSETVEFNHYYQCPAFFSEFAVLNKEQLAALSEISSSQLEAFSSGTKKPSPAETERIERALKELAYRLLKTSLVLS</sequence>
<organism evidence="1 2">
    <name type="scientific">Cyclobacterium plantarum</name>
    <dbReference type="NCBI Taxonomy" id="2716263"/>
    <lineage>
        <taxon>Bacteria</taxon>
        <taxon>Pseudomonadati</taxon>
        <taxon>Bacteroidota</taxon>
        <taxon>Cytophagia</taxon>
        <taxon>Cytophagales</taxon>
        <taxon>Cyclobacteriaceae</taxon>
        <taxon>Cyclobacterium</taxon>
    </lineage>
</organism>
<comment type="caution">
    <text evidence="1">The sequence shown here is derived from an EMBL/GenBank/DDBJ whole genome shotgun (WGS) entry which is preliminary data.</text>
</comment>
<name>A0ABX0H5Y8_9BACT</name>
<gene>
    <name evidence="1" type="ORF">G9Q97_02390</name>
</gene>
<accession>A0ABX0H5Y8</accession>
<proteinExistence type="predicted"/>
<dbReference type="Proteomes" id="UP000649799">
    <property type="component" value="Unassembled WGS sequence"/>
</dbReference>
<keyword evidence="2" id="KW-1185">Reference proteome</keyword>
<protein>
    <submittedName>
        <fullName evidence="1">Uncharacterized protein</fullName>
    </submittedName>
</protein>
<evidence type="ECO:0000313" key="1">
    <source>
        <dbReference type="EMBL" id="NHE55657.1"/>
    </source>
</evidence>
<dbReference type="EMBL" id="JAANYN010000001">
    <property type="protein sequence ID" value="NHE55657.1"/>
    <property type="molecule type" value="Genomic_DNA"/>
</dbReference>